<dbReference type="PANTHER" id="PTHR47988">
    <property type="entry name" value="SOMATIC EMBRYOGENESIS RECEPTOR KINASE 1"/>
    <property type="match status" value="1"/>
</dbReference>
<dbReference type="AlphaFoldDB" id="A0AA88SL12"/>
<name>A0AA88SL12_9ASTE</name>
<comment type="caution">
    <text evidence="11">The sequence shown here is derived from an EMBL/GenBank/DDBJ whole genome shotgun (WGS) entry which is preliminary data.</text>
</comment>
<evidence type="ECO:0000256" key="1">
    <source>
        <dbReference type="ARBA" id="ARBA00004167"/>
    </source>
</evidence>
<evidence type="ECO:0000256" key="2">
    <source>
        <dbReference type="ARBA" id="ARBA00022614"/>
    </source>
</evidence>
<evidence type="ECO:0000259" key="10">
    <source>
        <dbReference type="Pfam" id="PF08263"/>
    </source>
</evidence>
<evidence type="ECO:0000313" key="12">
    <source>
        <dbReference type="Proteomes" id="UP001187471"/>
    </source>
</evidence>
<feature type="domain" description="Leucine-rich repeat-containing N-terminal plant-type" evidence="10">
    <location>
        <begin position="36"/>
        <end position="73"/>
    </location>
</feature>
<feature type="compositionally biased region" description="Polar residues" evidence="8">
    <location>
        <begin position="194"/>
        <end position="203"/>
    </location>
</feature>
<keyword evidence="6" id="KW-1133">Transmembrane helix</keyword>
<feature type="chain" id="PRO_5041693299" description="Leucine-rich repeat-containing N-terminal plant-type domain-containing protein" evidence="9">
    <location>
        <begin position="30"/>
        <end position="203"/>
    </location>
</feature>
<evidence type="ECO:0000256" key="4">
    <source>
        <dbReference type="ARBA" id="ARBA00022729"/>
    </source>
</evidence>
<reference evidence="11" key="1">
    <citation type="submission" date="2022-12" db="EMBL/GenBank/DDBJ databases">
        <title>Draft genome assemblies for two species of Escallonia (Escalloniales).</title>
        <authorList>
            <person name="Chanderbali A."/>
            <person name="Dervinis C."/>
            <person name="Anghel I."/>
            <person name="Soltis D."/>
            <person name="Soltis P."/>
            <person name="Zapata F."/>
        </authorList>
    </citation>
    <scope>NUCLEOTIDE SEQUENCE</scope>
    <source>
        <strain evidence="11">UCBG92.1500</strain>
        <tissue evidence="11">Leaf</tissue>
    </source>
</reference>
<protein>
    <recommendedName>
        <fullName evidence="10">Leucine-rich repeat-containing N-terminal plant-type domain-containing protein</fullName>
    </recommendedName>
</protein>
<sequence>MSGALSSWFHMKLFLNWLIFLFLFSLSYSSNGPDVEGEALIEILSALNDSNKRVTDWNSHFVSPCFSWSHVTCKDGNVVSLSLVSNGFSGTLSPSIAKLKFLVSLDLHDNNLFGELPYSLGSILHLQSLNLAHNNFEGAIPSTWGQLSNLKHLSTTQFTSSCKNPRWLTTQFSISSTNLDGSPPNSLSPPLTLCGSSSDSMGA</sequence>
<feature type="region of interest" description="Disordered" evidence="8">
    <location>
        <begin position="179"/>
        <end position="203"/>
    </location>
</feature>
<dbReference type="Proteomes" id="UP001187471">
    <property type="component" value="Unassembled WGS sequence"/>
</dbReference>
<evidence type="ECO:0000256" key="8">
    <source>
        <dbReference type="SAM" id="MobiDB-lite"/>
    </source>
</evidence>
<gene>
    <name evidence="11" type="ORF">RJ640_005139</name>
</gene>
<evidence type="ECO:0000256" key="9">
    <source>
        <dbReference type="SAM" id="SignalP"/>
    </source>
</evidence>
<evidence type="ECO:0000256" key="7">
    <source>
        <dbReference type="ARBA" id="ARBA00023136"/>
    </source>
</evidence>
<keyword evidence="7" id="KW-0472">Membrane</keyword>
<keyword evidence="5" id="KW-0677">Repeat</keyword>
<dbReference type="InterPro" id="IPR013210">
    <property type="entry name" value="LRR_N_plant-typ"/>
</dbReference>
<accession>A0AA88SL12</accession>
<proteinExistence type="predicted"/>
<dbReference type="Pfam" id="PF08263">
    <property type="entry name" value="LRRNT_2"/>
    <property type="match status" value="1"/>
</dbReference>
<organism evidence="11 12">
    <name type="scientific">Escallonia rubra</name>
    <dbReference type="NCBI Taxonomy" id="112253"/>
    <lineage>
        <taxon>Eukaryota</taxon>
        <taxon>Viridiplantae</taxon>
        <taxon>Streptophyta</taxon>
        <taxon>Embryophyta</taxon>
        <taxon>Tracheophyta</taxon>
        <taxon>Spermatophyta</taxon>
        <taxon>Magnoliopsida</taxon>
        <taxon>eudicotyledons</taxon>
        <taxon>Gunneridae</taxon>
        <taxon>Pentapetalae</taxon>
        <taxon>asterids</taxon>
        <taxon>campanulids</taxon>
        <taxon>Escalloniales</taxon>
        <taxon>Escalloniaceae</taxon>
        <taxon>Escallonia</taxon>
    </lineage>
</organism>
<evidence type="ECO:0000313" key="11">
    <source>
        <dbReference type="EMBL" id="KAK2993445.1"/>
    </source>
</evidence>
<dbReference type="InterPro" id="IPR032675">
    <property type="entry name" value="LRR_dom_sf"/>
</dbReference>
<keyword evidence="12" id="KW-1185">Reference proteome</keyword>
<feature type="signal peptide" evidence="9">
    <location>
        <begin position="1"/>
        <end position="29"/>
    </location>
</feature>
<evidence type="ECO:0000256" key="3">
    <source>
        <dbReference type="ARBA" id="ARBA00022692"/>
    </source>
</evidence>
<evidence type="ECO:0000256" key="5">
    <source>
        <dbReference type="ARBA" id="ARBA00022737"/>
    </source>
</evidence>
<dbReference type="Pfam" id="PF00560">
    <property type="entry name" value="LRR_1"/>
    <property type="match status" value="2"/>
</dbReference>
<dbReference type="EMBL" id="JAVXUO010000311">
    <property type="protein sequence ID" value="KAK2993445.1"/>
    <property type="molecule type" value="Genomic_DNA"/>
</dbReference>
<dbReference type="InterPro" id="IPR001611">
    <property type="entry name" value="Leu-rich_rpt"/>
</dbReference>
<dbReference type="GO" id="GO:0016020">
    <property type="term" value="C:membrane"/>
    <property type="evidence" value="ECO:0007669"/>
    <property type="project" value="UniProtKB-SubCell"/>
</dbReference>
<dbReference type="SUPFAM" id="SSF52058">
    <property type="entry name" value="L domain-like"/>
    <property type="match status" value="1"/>
</dbReference>
<keyword evidence="3" id="KW-0812">Transmembrane</keyword>
<keyword evidence="2" id="KW-0433">Leucine-rich repeat</keyword>
<dbReference type="Gene3D" id="3.80.10.10">
    <property type="entry name" value="Ribonuclease Inhibitor"/>
    <property type="match status" value="1"/>
</dbReference>
<comment type="subcellular location">
    <subcellularLocation>
        <location evidence="1">Membrane</location>
        <topology evidence="1">Single-pass membrane protein</topology>
    </subcellularLocation>
</comment>
<dbReference type="FunFam" id="3.80.10.10:FF:000129">
    <property type="entry name" value="Leucine-rich repeat receptor-like kinase"/>
    <property type="match status" value="1"/>
</dbReference>
<evidence type="ECO:0000256" key="6">
    <source>
        <dbReference type="ARBA" id="ARBA00022989"/>
    </source>
</evidence>
<feature type="compositionally biased region" description="Low complexity" evidence="8">
    <location>
        <begin position="182"/>
        <end position="193"/>
    </location>
</feature>
<keyword evidence="4 9" id="KW-0732">Signal</keyword>